<dbReference type="Pfam" id="PF26034">
    <property type="entry name" value="PHAT_SMAUG"/>
    <property type="match status" value="1"/>
</dbReference>
<feature type="domain" description="SAM" evidence="6">
    <location>
        <begin position="164"/>
        <end position="227"/>
    </location>
</feature>
<evidence type="ECO:0000256" key="4">
    <source>
        <dbReference type="ARBA" id="ARBA00022491"/>
    </source>
</evidence>
<reference evidence="7 8" key="1">
    <citation type="journal article" date="2018" name="Gigascience">
        <title>Genomes of trombidid mites reveal novel predicted allergens and laterally-transferred genes associated with secondary metabolism.</title>
        <authorList>
            <person name="Dong X."/>
            <person name="Chaisiri K."/>
            <person name="Xia D."/>
            <person name="Armstrong S.D."/>
            <person name="Fang Y."/>
            <person name="Donnelly M.J."/>
            <person name="Kadowaki T."/>
            <person name="McGarry J.W."/>
            <person name="Darby A.C."/>
            <person name="Makepeace B.L."/>
        </authorList>
    </citation>
    <scope>NUCLEOTIDE SEQUENCE [LARGE SCALE GENOMIC DNA]</scope>
    <source>
        <strain evidence="7">UoL-WK</strain>
    </source>
</reference>
<dbReference type="Gene3D" id="1.10.150.50">
    <property type="entry name" value="Transcription Factor, Ets-1"/>
    <property type="match status" value="1"/>
</dbReference>
<dbReference type="CDD" id="cd09557">
    <property type="entry name" value="SAM_Smaug"/>
    <property type="match status" value="1"/>
</dbReference>
<comment type="caution">
    <text evidence="7">The sequence shown here is derived from an EMBL/GenBank/DDBJ whole genome shotgun (WGS) entry which is preliminary data.</text>
</comment>
<dbReference type="InterPro" id="IPR058599">
    <property type="entry name" value="PHAT_Smg/ZCCHC2-like"/>
</dbReference>
<evidence type="ECO:0000256" key="2">
    <source>
        <dbReference type="ARBA" id="ARBA00008232"/>
    </source>
</evidence>
<dbReference type="InterPro" id="IPR013761">
    <property type="entry name" value="SAM/pointed_sf"/>
</dbReference>
<dbReference type="Proteomes" id="UP000285301">
    <property type="component" value="Unassembled WGS sequence"/>
</dbReference>
<dbReference type="GO" id="GO:0000932">
    <property type="term" value="C:P-body"/>
    <property type="evidence" value="ECO:0007669"/>
    <property type="project" value="TreeGrafter"/>
</dbReference>
<dbReference type="EMBL" id="NCKU01005228">
    <property type="protein sequence ID" value="RWS04850.1"/>
    <property type="molecule type" value="Genomic_DNA"/>
</dbReference>
<keyword evidence="5" id="KW-0694">RNA-binding</keyword>
<keyword evidence="8" id="KW-1185">Reference proteome</keyword>
<evidence type="ECO:0000313" key="7">
    <source>
        <dbReference type="EMBL" id="RWS04850.1"/>
    </source>
</evidence>
<keyword evidence="4" id="KW-0678">Repressor</keyword>
<dbReference type="PANTHER" id="PTHR12515">
    <property type="entry name" value="STERILE ALPHA MOTIF DOMAIN CONTAINING PROTEIN 4-RELATED"/>
    <property type="match status" value="1"/>
</dbReference>
<dbReference type="PANTHER" id="PTHR12515:SF5">
    <property type="entry name" value="PROTEIN SMAUG"/>
    <property type="match status" value="1"/>
</dbReference>
<dbReference type="Pfam" id="PF00536">
    <property type="entry name" value="SAM_1"/>
    <property type="match status" value="1"/>
</dbReference>
<comment type="subcellular location">
    <subcellularLocation>
        <location evidence="1">Cytoplasm</location>
    </subcellularLocation>
</comment>
<dbReference type="SUPFAM" id="SSF47769">
    <property type="entry name" value="SAM/Pointed domain"/>
    <property type="match status" value="1"/>
</dbReference>
<evidence type="ECO:0000259" key="6">
    <source>
        <dbReference type="SMART" id="SM00454"/>
    </source>
</evidence>
<organism evidence="7 8">
    <name type="scientific">Dinothrombium tinctorium</name>
    <dbReference type="NCBI Taxonomy" id="1965070"/>
    <lineage>
        <taxon>Eukaryota</taxon>
        <taxon>Metazoa</taxon>
        <taxon>Ecdysozoa</taxon>
        <taxon>Arthropoda</taxon>
        <taxon>Chelicerata</taxon>
        <taxon>Arachnida</taxon>
        <taxon>Acari</taxon>
        <taxon>Acariformes</taxon>
        <taxon>Trombidiformes</taxon>
        <taxon>Prostigmata</taxon>
        <taxon>Anystina</taxon>
        <taxon>Parasitengona</taxon>
        <taxon>Trombidioidea</taxon>
        <taxon>Trombidiidae</taxon>
        <taxon>Dinothrombium</taxon>
    </lineage>
</organism>
<evidence type="ECO:0000313" key="8">
    <source>
        <dbReference type="Proteomes" id="UP000285301"/>
    </source>
</evidence>
<dbReference type="STRING" id="1965070.A0A443QP99"/>
<dbReference type="InterPro" id="IPR001660">
    <property type="entry name" value="SAM"/>
</dbReference>
<evidence type="ECO:0000256" key="1">
    <source>
        <dbReference type="ARBA" id="ARBA00004496"/>
    </source>
</evidence>
<evidence type="ECO:0000256" key="3">
    <source>
        <dbReference type="ARBA" id="ARBA00022490"/>
    </source>
</evidence>
<keyword evidence="3" id="KW-0963">Cytoplasm</keyword>
<proteinExistence type="inferred from homology"/>
<dbReference type="InterPro" id="IPR037093">
    <property type="entry name" value="PHAT_dom_sf"/>
</dbReference>
<dbReference type="GO" id="GO:0003729">
    <property type="term" value="F:mRNA binding"/>
    <property type="evidence" value="ECO:0007669"/>
    <property type="project" value="TreeGrafter"/>
</dbReference>
<gene>
    <name evidence="7" type="ORF">B4U79_02333</name>
</gene>
<dbReference type="FunFam" id="1.10.150.50:FF:000013">
    <property type="entry name" value="Protein Smaug homolog 1 isoform 2"/>
    <property type="match status" value="1"/>
</dbReference>
<dbReference type="InterPro" id="IPR037634">
    <property type="entry name" value="Smaug_SAM"/>
</dbReference>
<protein>
    <submittedName>
        <fullName evidence="7">Protein Smaug 1-like protein</fullName>
    </submittedName>
</protein>
<dbReference type="GO" id="GO:0030371">
    <property type="term" value="F:translation repressor activity"/>
    <property type="evidence" value="ECO:0007669"/>
    <property type="project" value="InterPro"/>
</dbReference>
<dbReference type="SMART" id="SM00454">
    <property type="entry name" value="SAM"/>
    <property type="match status" value="1"/>
</dbReference>
<evidence type="ECO:0000256" key="5">
    <source>
        <dbReference type="ARBA" id="ARBA00022884"/>
    </source>
</evidence>
<comment type="similarity">
    <text evidence="2">Belongs to the SMAUG family.</text>
</comment>
<accession>A0A443QP99</accession>
<sequence>MATICAYFDEMNICEQTVALCSLLKRVNRLQSKFIITMLDYPNELQTQAAKDLTRLERDANDCESIEQIISHLLSYLPLFKPGNDKLKQQYFTLITRVVSHSLTTSSHIDDARQILCYSLIHPALSQEEKKALTFWAHRFEITFLNSGSEKSCNEVQSKPEANFTNSGMKDVPVWLKSLRLHKYAPHFAKMTYETMMSLAEEDLEKMNITKGARHKIVLNIQKLRQRQENLRVLEKSLAEEGVSVLGEVLKELKYVLSTPIKAYSRSQMDGDSKDESKADLMFTQKPNRVSPPCADPSCDFDCDTNQCVPDGDLPGQIAKIMGKVCSTILMSSHIDEENVNSFISIITSCLNQDYFTKTHVRKFVSWKMQLDKLRKNHCRQLRGHNNVNYLKTQHINIYRTQSAPVRQVLSSGHFETGPESDHLNNQTESLCLRVTEHALGPLG</sequence>
<dbReference type="Gene3D" id="1.25.40.170">
    <property type="entry name" value="Smaug, PHAT domain"/>
    <property type="match status" value="1"/>
</dbReference>
<dbReference type="GO" id="GO:0000289">
    <property type="term" value="P:nuclear-transcribed mRNA poly(A) tail shortening"/>
    <property type="evidence" value="ECO:0007669"/>
    <property type="project" value="TreeGrafter"/>
</dbReference>
<name>A0A443QP99_9ACAR</name>
<dbReference type="OrthoDB" id="2155283at2759"/>
<dbReference type="AlphaFoldDB" id="A0A443QP99"/>
<dbReference type="InterPro" id="IPR050897">
    <property type="entry name" value="SMAUG/VTS1_RNA-bind"/>
</dbReference>